<dbReference type="GO" id="GO:0005856">
    <property type="term" value="C:cytoskeleton"/>
    <property type="evidence" value="ECO:0007669"/>
    <property type="project" value="TreeGrafter"/>
</dbReference>
<dbReference type="InterPro" id="IPR000719">
    <property type="entry name" value="Prot_kinase_dom"/>
</dbReference>
<comment type="catalytic activity">
    <reaction evidence="11">
        <text>L-tyrosyl-[protein] + ATP = O-phospho-L-tyrosyl-[protein] + ADP + H(+)</text>
        <dbReference type="Rhea" id="RHEA:10596"/>
        <dbReference type="Rhea" id="RHEA-COMP:10136"/>
        <dbReference type="Rhea" id="RHEA-COMP:20101"/>
        <dbReference type="ChEBI" id="CHEBI:15378"/>
        <dbReference type="ChEBI" id="CHEBI:30616"/>
        <dbReference type="ChEBI" id="CHEBI:46858"/>
        <dbReference type="ChEBI" id="CHEBI:61978"/>
        <dbReference type="ChEBI" id="CHEBI:456216"/>
        <dbReference type="EC" id="2.7.12.1"/>
    </reaction>
</comment>
<dbReference type="GO" id="GO:0005524">
    <property type="term" value="F:ATP binding"/>
    <property type="evidence" value="ECO:0007669"/>
    <property type="project" value="UniProtKB-UniRule"/>
</dbReference>
<feature type="compositionally biased region" description="Low complexity" evidence="13">
    <location>
        <begin position="98"/>
        <end position="112"/>
    </location>
</feature>
<evidence type="ECO:0000256" key="9">
    <source>
        <dbReference type="ARBA" id="ARBA00049003"/>
    </source>
</evidence>
<feature type="compositionally biased region" description="Low complexity" evidence="13">
    <location>
        <begin position="167"/>
        <end position="183"/>
    </location>
</feature>
<proteinExistence type="inferred from homology"/>
<evidence type="ECO:0000256" key="13">
    <source>
        <dbReference type="SAM" id="MobiDB-lite"/>
    </source>
</evidence>
<evidence type="ECO:0000313" key="17">
    <source>
        <dbReference type="WBParaSite" id="ECPE_0000968001-mRNA-1"/>
    </source>
</evidence>
<evidence type="ECO:0000256" key="12">
    <source>
        <dbReference type="PROSITE-ProRule" id="PRU10141"/>
    </source>
</evidence>
<protein>
    <recommendedName>
        <fullName evidence="2">dual-specificity kinase</fullName>
        <ecNumber evidence="2">2.7.12.1</ecNumber>
    </recommendedName>
</protein>
<keyword evidence="6 12" id="KW-0547">Nucleotide-binding</keyword>
<dbReference type="PROSITE" id="PS50011">
    <property type="entry name" value="PROTEIN_KINASE_DOM"/>
    <property type="match status" value="1"/>
</dbReference>
<dbReference type="OrthoDB" id="9332038at2759"/>
<evidence type="ECO:0000313" key="15">
    <source>
        <dbReference type="EMBL" id="VDP85742.1"/>
    </source>
</evidence>
<dbReference type="InterPro" id="IPR050494">
    <property type="entry name" value="Ser_Thr_dual-spec_kinase"/>
</dbReference>
<dbReference type="EMBL" id="UZAN01047743">
    <property type="protein sequence ID" value="VDP85742.1"/>
    <property type="molecule type" value="Genomic_DNA"/>
</dbReference>
<dbReference type="FunFam" id="3.30.200.20:FF:000127">
    <property type="entry name" value="Putative dual specificity tyrosine-phosphorylation-regulated kinase 2"/>
    <property type="match status" value="1"/>
</dbReference>
<dbReference type="EC" id="2.7.12.1" evidence="2"/>
<dbReference type="PROSITE" id="PS00107">
    <property type="entry name" value="PROTEIN_KINASE_ATP"/>
    <property type="match status" value="1"/>
</dbReference>
<reference evidence="15 16" key="2">
    <citation type="submission" date="2018-11" db="EMBL/GenBank/DDBJ databases">
        <authorList>
            <consortium name="Pathogen Informatics"/>
        </authorList>
    </citation>
    <scope>NUCLEOTIDE SEQUENCE [LARGE SCALE GENOMIC DNA]</scope>
    <source>
        <strain evidence="15 16">Egypt</strain>
    </source>
</reference>
<reference evidence="17" key="1">
    <citation type="submission" date="2016-06" db="UniProtKB">
        <authorList>
            <consortium name="WormBaseParasite"/>
        </authorList>
    </citation>
    <scope>IDENTIFICATION</scope>
</reference>
<dbReference type="GO" id="GO:0005634">
    <property type="term" value="C:nucleus"/>
    <property type="evidence" value="ECO:0007669"/>
    <property type="project" value="TreeGrafter"/>
</dbReference>
<name>A0A183ARR5_9TREM</name>
<feature type="compositionally biased region" description="Polar residues" evidence="13">
    <location>
        <begin position="86"/>
        <end position="97"/>
    </location>
</feature>
<accession>A0A183ARR5</accession>
<dbReference type="InterPro" id="IPR017441">
    <property type="entry name" value="Protein_kinase_ATP_BS"/>
</dbReference>
<evidence type="ECO:0000259" key="14">
    <source>
        <dbReference type="PROSITE" id="PS50011"/>
    </source>
</evidence>
<evidence type="ECO:0000256" key="2">
    <source>
        <dbReference type="ARBA" id="ARBA00013203"/>
    </source>
</evidence>
<evidence type="ECO:0000256" key="4">
    <source>
        <dbReference type="ARBA" id="ARBA00022553"/>
    </source>
</evidence>
<dbReference type="Pfam" id="PF00069">
    <property type="entry name" value="Pkinase"/>
    <property type="match status" value="1"/>
</dbReference>
<dbReference type="PROSITE" id="PS00108">
    <property type="entry name" value="PROTEIN_KINASE_ST"/>
    <property type="match status" value="1"/>
</dbReference>
<evidence type="ECO:0000256" key="5">
    <source>
        <dbReference type="ARBA" id="ARBA00022679"/>
    </source>
</evidence>
<comment type="similarity">
    <text evidence="1">Belongs to the protein kinase superfamily. CMGC Ser/Thr protein kinase family. MNB/DYRK subfamily.</text>
</comment>
<dbReference type="WBParaSite" id="ECPE_0000968001-mRNA-1">
    <property type="protein sequence ID" value="ECPE_0000968001-mRNA-1"/>
    <property type="gene ID" value="ECPE_0000968001"/>
</dbReference>
<evidence type="ECO:0000256" key="6">
    <source>
        <dbReference type="ARBA" id="ARBA00022741"/>
    </source>
</evidence>
<evidence type="ECO:0000256" key="3">
    <source>
        <dbReference type="ARBA" id="ARBA00022527"/>
    </source>
</evidence>
<dbReference type="GO" id="GO:0004712">
    <property type="term" value="F:protein serine/threonine/tyrosine kinase activity"/>
    <property type="evidence" value="ECO:0007669"/>
    <property type="project" value="UniProtKB-EC"/>
</dbReference>
<dbReference type="InterPro" id="IPR008271">
    <property type="entry name" value="Ser/Thr_kinase_AS"/>
</dbReference>
<evidence type="ECO:0000256" key="8">
    <source>
        <dbReference type="ARBA" id="ARBA00022840"/>
    </source>
</evidence>
<keyword evidence="16" id="KW-1185">Reference proteome</keyword>
<dbReference type="InterPro" id="IPR042521">
    <property type="entry name" value="DYRK"/>
</dbReference>
<evidence type="ECO:0000256" key="11">
    <source>
        <dbReference type="ARBA" id="ARBA00051680"/>
    </source>
</evidence>
<feature type="region of interest" description="Disordered" evidence="13">
    <location>
        <begin position="162"/>
        <end position="183"/>
    </location>
</feature>
<dbReference type="SMART" id="SM00220">
    <property type="entry name" value="S_TKc"/>
    <property type="match status" value="1"/>
</dbReference>
<keyword evidence="4" id="KW-0597">Phosphoprotein</keyword>
<comment type="catalytic activity">
    <reaction evidence="10">
        <text>L-threonyl-[protein] + ATP = O-phospho-L-threonyl-[protein] + ADP + H(+)</text>
        <dbReference type="Rhea" id="RHEA:46608"/>
        <dbReference type="Rhea" id="RHEA-COMP:11060"/>
        <dbReference type="Rhea" id="RHEA-COMP:11605"/>
        <dbReference type="ChEBI" id="CHEBI:15378"/>
        <dbReference type="ChEBI" id="CHEBI:30013"/>
        <dbReference type="ChEBI" id="CHEBI:30616"/>
        <dbReference type="ChEBI" id="CHEBI:61977"/>
        <dbReference type="ChEBI" id="CHEBI:456216"/>
        <dbReference type="EC" id="2.7.12.1"/>
    </reaction>
</comment>
<feature type="region of interest" description="Disordered" evidence="13">
    <location>
        <begin position="82"/>
        <end position="128"/>
    </location>
</feature>
<sequence>MYALDKAPSHLPPLTVVNGPSAIIGHNSGTGINSTSSSAVFGGSNNNLKSSINISQLYDDRQQRQYGEASIVASNSTAPLHLPSVSVGQHNSSTTQTGVRSGASGVKASGSSPQLNGKMDSHGNNSKTRTRVAVGGGGGGTNLYQCISNGAAPGGSTNLGVGSGEAPSTTTHCPTSSSVSVPNLLPNGGSGNGLTPEMAMKLYVHKLTPYEHHEIFGYPQIYFVGHNAKKRSGVLGAPNNGGYDDDQGSYLNTAHDHVAYRYEVLKILGKGSFGQVVKAYDHKTGTYVALKMVRNEKRFTHQAAEEIRILEQLKQQDKDNTRNVVHMLEHFTFRNHVCMTFELLSMNLYELIKRSKFQGFPLQLVRKFAHSILVCLDMLHRNKIIHCDLKPENILLKQQGRSGIKVIDFGSSCYESQRIYTYIQSRFYRAPEVILGFKYGSAIDIWSFGCILAELLTGAPLFPGEDEGDQLACIIELLGMPPQKLLEQCRRVKHFFSTTHGYPRYCMATDADGRVVLRPSKSKRGKLRGTPGSRSLVTALNGCEDAAFLDFLRRCLQWLPEERMTPREAFRHEWLRRRLPKPPATGNTTSSATSVANTWTHAAPVAHACTTAVTAAATAANTATTVTLNASVSMPTFGTIAGTIPTTVNNLAPTTGQPPRMSPTECRSLHVPHSTSIGSFKPVPGVSISTHEGGMVPSVLKSVSQVLTNVGATTVSAVENNVLPGPDSIQDAGDRRRTADEPVVVIDAMKRL</sequence>
<dbReference type="PANTHER" id="PTHR24058">
    <property type="entry name" value="DUAL SPECIFICITY PROTEIN KINASE"/>
    <property type="match status" value="1"/>
</dbReference>
<dbReference type="Gene3D" id="3.30.10.30">
    <property type="entry name" value="DYRK"/>
    <property type="match status" value="1"/>
</dbReference>
<feature type="binding site" evidence="12">
    <location>
        <position position="291"/>
    </location>
    <ligand>
        <name>ATP</name>
        <dbReference type="ChEBI" id="CHEBI:30616"/>
    </ligand>
</feature>
<dbReference type="GO" id="GO:0005737">
    <property type="term" value="C:cytoplasm"/>
    <property type="evidence" value="ECO:0007669"/>
    <property type="project" value="TreeGrafter"/>
</dbReference>
<dbReference type="PANTHER" id="PTHR24058:SF112">
    <property type="entry name" value="DUAL SPECIFICITY TYROSINE-PHOSPHORYLATION-REGULATED KINASE 3 HOMOLOG-RELATED"/>
    <property type="match status" value="1"/>
</dbReference>
<gene>
    <name evidence="15" type="ORF">ECPE_LOCUS9651</name>
</gene>
<dbReference type="GO" id="GO:0004674">
    <property type="term" value="F:protein serine/threonine kinase activity"/>
    <property type="evidence" value="ECO:0007669"/>
    <property type="project" value="UniProtKB-KW"/>
</dbReference>
<dbReference type="Gene3D" id="1.10.510.10">
    <property type="entry name" value="Transferase(Phosphotransferase) domain 1"/>
    <property type="match status" value="1"/>
</dbReference>
<evidence type="ECO:0000313" key="16">
    <source>
        <dbReference type="Proteomes" id="UP000272942"/>
    </source>
</evidence>
<keyword evidence="5" id="KW-0808">Transferase</keyword>
<comment type="catalytic activity">
    <reaction evidence="9">
        <text>L-seryl-[protein] + ATP = O-phospho-L-seryl-[protein] + ADP + H(+)</text>
        <dbReference type="Rhea" id="RHEA:17989"/>
        <dbReference type="Rhea" id="RHEA-COMP:9863"/>
        <dbReference type="Rhea" id="RHEA-COMP:11604"/>
        <dbReference type="ChEBI" id="CHEBI:15378"/>
        <dbReference type="ChEBI" id="CHEBI:29999"/>
        <dbReference type="ChEBI" id="CHEBI:30616"/>
        <dbReference type="ChEBI" id="CHEBI:83421"/>
        <dbReference type="ChEBI" id="CHEBI:456216"/>
        <dbReference type="EC" id="2.7.12.1"/>
    </reaction>
</comment>
<keyword evidence="8 12" id="KW-0067">ATP-binding</keyword>
<dbReference type="Gene3D" id="3.30.200.20">
    <property type="entry name" value="Phosphorylase Kinase, domain 1"/>
    <property type="match status" value="1"/>
</dbReference>
<keyword evidence="3" id="KW-0723">Serine/threonine-protein kinase</keyword>
<evidence type="ECO:0000256" key="7">
    <source>
        <dbReference type="ARBA" id="ARBA00022777"/>
    </source>
</evidence>
<organism evidence="17">
    <name type="scientific">Echinostoma caproni</name>
    <dbReference type="NCBI Taxonomy" id="27848"/>
    <lineage>
        <taxon>Eukaryota</taxon>
        <taxon>Metazoa</taxon>
        <taxon>Spiralia</taxon>
        <taxon>Lophotrochozoa</taxon>
        <taxon>Platyhelminthes</taxon>
        <taxon>Trematoda</taxon>
        <taxon>Digenea</taxon>
        <taxon>Plagiorchiida</taxon>
        <taxon>Echinostomata</taxon>
        <taxon>Echinostomatoidea</taxon>
        <taxon>Echinostomatidae</taxon>
        <taxon>Echinostoma</taxon>
    </lineage>
</organism>
<dbReference type="SUPFAM" id="SSF56112">
    <property type="entry name" value="Protein kinase-like (PK-like)"/>
    <property type="match status" value="1"/>
</dbReference>
<feature type="domain" description="Protein kinase" evidence="14">
    <location>
        <begin position="262"/>
        <end position="575"/>
    </location>
</feature>
<evidence type="ECO:0000256" key="10">
    <source>
        <dbReference type="ARBA" id="ARBA00049308"/>
    </source>
</evidence>
<dbReference type="CDD" id="cd14224">
    <property type="entry name" value="PKc_DYRK2_3"/>
    <property type="match status" value="1"/>
</dbReference>
<dbReference type="InterPro" id="IPR011009">
    <property type="entry name" value="Kinase-like_dom_sf"/>
</dbReference>
<dbReference type="FunFam" id="1.10.510.10:FF:000112">
    <property type="entry name" value="Putative dual specificity tyrosine-phosphorylation-regulated kinase 2"/>
    <property type="match status" value="1"/>
</dbReference>
<dbReference type="Proteomes" id="UP000272942">
    <property type="component" value="Unassembled WGS sequence"/>
</dbReference>
<keyword evidence="7" id="KW-0418">Kinase</keyword>
<dbReference type="AlphaFoldDB" id="A0A183ARR5"/>
<evidence type="ECO:0000256" key="1">
    <source>
        <dbReference type="ARBA" id="ARBA00008867"/>
    </source>
</evidence>